<dbReference type="Gene3D" id="3.90.550.10">
    <property type="entry name" value="Spore Coat Polysaccharide Biosynthesis Protein SpsA, Chain A"/>
    <property type="match status" value="1"/>
</dbReference>
<proteinExistence type="predicted"/>
<dbReference type="CDD" id="cd00761">
    <property type="entry name" value="Glyco_tranf_GTA_type"/>
    <property type="match status" value="1"/>
</dbReference>
<name>A0A926WL26_9NOST</name>
<dbReference type="InterPro" id="IPR001173">
    <property type="entry name" value="Glyco_trans_2-like"/>
</dbReference>
<keyword evidence="3" id="KW-1185">Reference proteome</keyword>
<evidence type="ECO:0000259" key="1">
    <source>
        <dbReference type="Pfam" id="PF00535"/>
    </source>
</evidence>
<organism evidence="2 3">
    <name type="scientific">Anabaena sphaerica FACHB-251</name>
    <dbReference type="NCBI Taxonomy" id="2692883"/>
    <lineage>
        <taxon>Bacteria</taxon>
        <taxon>Bacillati</taxon>
        <taxon>Cyanobacteriota</taxon>
        <taxon>Cyanophyceae</taxon>
        <taxon>Nostocales</taxon>
        <taxon>Nostocaceae</taxon>
        <taxon>Anabaena</taxon>
    </lineage>
</organism>
<dbReference type="AlphaFoldDB" id="A0A926WL26"/>
<dbReference type="RefSeq" id="WP_190564607.1">
    <property type="nucleotide sequence ID" value="NZ_JACJQU010000024.1"/>
</dbReference>
<evidence type="ECO:0000313" key="2">
    <source>
        <dbReference type="EMBL" id="MBD2296487.1"/>
    </source>
</evidence>
<evidence type="ECO:0000313" key="3">
    <source>
        <dbReference type="Proteomes" id="UP000662185"/>
    </source>
</evidence>
<accession>A0A926WL26</accession>
<comment type="caution">
    <text evidence="2">The sequence shown here is derived from an EMBL/GenBank/DDBJ whole genome shotgun (WGS) entry which is preliminary data.</text>
</comment>
<dbReference type="EMBL" id="JACJQU010000024">
    <property type="protein sequence ID" value="MBD2296487.1"/>
    <property type="molecule type" value="Genomic_DNA"/>
</dbReference>
<gene>
    <name evidence="2" type="ORF">H6G06_24170</name>
</gene>
<reference evidence="3" key="1">
    <citation type="journal article" date="2020" name="ISME J.">
        <title>Comparative genomics reveals insights into cyanobacterial evolution and habitat adaptation.</title>
        <authorList>
            <person name="Chen M.Y."/>
            <person name="Teng W.K."/>
            <person name="Zhao L."/>
            <person name="Hu C.X."/>
            <person name="Zhou Y.K."/>
            <person name="Han B.P."/>
            <person name="Song L.R."/>
            <person name="Shu W.S."/>
        </authorList>
    </citation>
    <scope>NUCLEOTIDE SEQUENCE [LARGE SCALE GENOMIC DNA]</scope>
    <source>
        <strain evidence="3">FACHB-251</strain>
    </source>
</reference>
<protein>
    <submittedName>
        <fullName evidence="2">Glycosyltransferase family 2 protein</fullName>
    </submittedName>
</protein>
<dbReference type="Pfam" id="PF00535">
    <property type="entry name" value="Glycos_transf_2"/>
    <property type="match status" value="1"/>
</dbReference>
<dbReference type="Proteomes" id="UP000662185">
    <property type="component" value="Unassembled WGS sequence"/>
</dbReference>
<feature type="domain" description="Glycosyltransferase 2-like" evidence="1">
    <location>
        <begin position="8"/>
        <end position="117"/>
    </location>
</feature>
<dbReference type="InterPro" id="IPR029044">
    <property type="entry name" value="Nucleotide-diphossugar_trans"/>
</dbReference>
<sequence length="320" mass="37375">MSLCEVRVPTYKRPHLLKRALSSLIAQTYNNWKCLVLDDSPAQEGRLVVESFNDDRMIYQPHPINLGRTKNLDYAFSSSNYIGGLYAFVLEDDNYLLPTFISENIQSLETHNVNIVLRNAEIRLQIDEASIPTGKTNLGKWYRQGLYTPFEIYARLFFCEGITNSGLFWRTDKIRSNLQVGSQVKDALHQELFRSLQIKDPIYFESTPLSVFTLFEVHDHIENKSGLSKKINLIQYRRGVQSILIHLVNKYGCKIVKQAQKIAMITASEDILENRLLETFYLNYQFQKTNKLRAIHSLFRHFLRFLILPDPYKAMYDKYL</sequence>
<dbReference type="SUPFAM" id="SSF53448">
    <property type="entry name" value="Nucleotide-diphospho-sugar transferases"/>
    <property type="match status" value="1"/>
</dbReference>